<gene>
    <name evidence="1" type="ORF">DL346_04800</name>
</gene>
<reference evidence="1 2" key="1">
    <citation type="submission" date="2018-06" db="EMBL/GenBank/DDBJ databases">
        <title>Paenibacillus montanisoli sp. nov., isolated from mountain area soil.</title>
        <authorList>
            <person name="Wu M."/>
        </authorList>
    </citation>
    <scope>NUCLEOTIDE SEQUENCE [LARGE SCALE GENOMIC DNA]</scope>
    <source>
        <strain evidence="1 2">RA17</strain>
    </source>
</reference>
<comment type="caution">
    <text evidence="1">The sequence shown here is derived from an EMBL/GenBank/DDBJ whole genome shotgun (WGS) entry which is preliminary data.</text>
</comment>
<dbReference type="Pfam" id="PF08002">
    <property type="entry name" value="DUF1697"/>
    <property type="match status" value="1"/>
</dbReference>
<accession>A0A328U5E0</accession>
<proteinExistence type="predicted"/>
<dbReference type="RefSeq" id="WP_112880902.1">
    <property type="nucleotide sequence ID" value="NZ_QLUW01000001.1"/>
</dbReference>
<organism evidence="1 2">
    <name type="scientific">Paenibacillus montanisoli</name>
    <dbReference type="NCBI Taxonomy" id="2081970"/>
    <lineage>
        <taxon>Bacteria</taxon>
        <taxon>Bacillati</taxon>
        <taxon>Bacillota</taxon>
        <taxon>Bacilli</taxon>
        <taxon>Bacillales</taxon>
        <taxon>Paenibacillaceae</taxon>
        <taxon>Paenibacillus</taxon>
    </lineage>
</organism>
<dbReference type="EMBL" id="QLUW01000001">
    <property type="protein sequence ID" value="RAP77779.1"/>
    <property type="molecule type" value="Genomic_DNA"/>
</dbReference>
<dbReference type="Proteomes" id="UP000249260">
    <property type="component" value="Unassembled WGS sequence"/>
</dbReference>
<evidence type="ECO:0000313" key="1">
    <source>
        <dbReference type="EMBL" id="RAP77779.1"/>
    </source>
</evidence>
<dbReference type="SUPFAM" id="SSF160379">
    <property type="entry name" value="SP0830-like"/>
    <property type="match status" value="1"/>
</dbReference>
<dbReference type="PANTHER" id="PTHR36439:SF1">
    <property type="entry name" value="DUF1697 DOMAIN-CONTAINING PROTEIN"/>
    <property type="match status" value="1"/>
</dbReference>
<dbReference type="InterPro" id="IPR012545">
    <property type="entry name" value="DUF1697"/>
</dbReference>
<name>A0A328U5E0_9BACL</name>
<dbReference type="Gene3D" id="3.30.70.1280">
    <property type="entry name" value="SP0830-like domains"/>
    <property type="match status" value="1"/>
</dbReference>
<dbReference type="OrthoDB" id="9806494at2"/>
<protein>
    <submittedName>
        <fullName evidence="1">Cytoplasmic protein</fullName>
    </submittedName>
</protein>
<keyword evidence="2" id="KW-1185">Reference proteome</keyword>
<evidence type="ECO:0000313" key="2">
    <source>
        <dbReference type="Proteomes" id="UP000249260"/>
    </source>
</evidence>
<dbReference type="AlphaFoldDB" id="A0A328U5E0"/>
<dbReference type="PIRSF" id="PIRSF008502">
    <property type="entry name" value="UCP008502"/>
    <property type="match status" value="1"/>
</dbReference>
<dbReference type="PANTHER" id="PTHR36439">
    <property type="entry name" value="BLL4334 PROTEIN"/>
    <property type="match status" value="1"/>
</dbReference>
<sequence>MAIHIALLRGINVGGKNKIKMADLREALGTIGLTRVQTYIQSGNILFESEEREPALRERIEGLIERQFGLSIKVVMRTAEEMAAIAAGCPFSDEQIAAAEASSEGECLYVSMLLEAPPTERVEKLQGYAAADERFVVSGRDIYLLFGQSIRNSKLAVQVDKLNVPSTVRNWNTVNKLLAMAQEMSLSRT</sequence>